<keyword evidence="1" id="KW-1133">Transmembrane helix</keyword>
<feature type="transmembrane region" description="Helical" evidence="1">
    <location>
        <begin position="84"/>
        <end position="104"/>
    </location>
</feature>
<feature type="transmembrane region" description="Helical" evidence="1">
    <location>
        <begin position="111"/>
        <end position="133"/>
    </location>
</feature>
<dbReference type="AlphaFoldDB" id="A0A1F8F3Y6"/>
<gene>
    <name evidence="2" type="ORF">A3B86_00005</name>
</gene>
<protein>
    <submittedName>
        <fullName evidence="2">Uncharacterized protein</fullName>
    </submittedName>
</protein>
<keyword evidence="1" id="KW-0812">Transmembrane</keyword>
<proteinExistence type="predicted"/>
<feature type="transmembrane region" description="Helical" evidence="1">
    <location>
        <begin position="12"/>
        <end position="30"/>
    </location>
</feature>
<name>A0A1F8F3Y6_9BACT</name>
<keyword evidence="1" id="KW-0472">Membrane</keyword>
<feature type="transmembrane region" description="Helical" evidence="1">
    <location>
        <begin position="36"/>
        <end position="54"/>
    </location>
</feature>
<sequence length="136" mass="16063">MMTGTLKRKYNSGILCISSLIYFLAGVITYEKTPYLSLLLFIVTIFSILYHNNFKNFNLKTLDWVSGIVLAVYLYYFFGIYFNTYIFVFLVVLVVFRIFDHLLFKTKRYGVFSYTHSVWHLLSGIVIILLFIFNKV</sequence>
<evidence type="ECO:0000313" key="3">
    <source>
        <dbReference type="Proteomes" id="UP000176834"/>
    </source>
</evidence>
<accession>A0A1F8F3Y6</accession>
<comment type="caution">
    <text evidence="2">The sequence shown here is derived from an EMBL/GenBank/DDBJ whole genome shotgun (WGS) entry which is preliminary data.</text>
</comment>
<evidence type="ECO:0000256" key="1">
    <source>
        <dbReference type="SAM" id="Phobius"/>
    </source>
</evidence>
<dbReference type="Proteomes" id="UP000176834">
    <property type="component" value="Unassembled WGS sequence"/>
</dbReference>
<reference evidence="2 3" key="1">
    <citation type="journal article" date="2016" name="Nat. Commun.">
        <title>Thousands of microbial genomes shed light on interconnected biogeochemical processes in an aquifer system.</title>
        <authorList>
            <person name="Anantharaman K."/>
            <person name="Brown C.T."/>
            <person name="Hug L.A."/>
            <person name="Sharon I."/>
            <person name="Castelle C.J."/>
            <person name="Probst A.J."/>
            <person name="Thomas B.C."/>
            <person name="Singh A."/>
            <person name="Wilkins M.J."/>
            <person name="Karaoz U."/>
            <person name="Brodie E.L."/>
            <person name="Williams K.H."/>
            <person name="Hubbard S.S."/>
            <person name="Banfield J.F."/>
        </authorList>
    </citation>
    <scope>NUCLEOTIDE SEQUENCE [LARGE SCALE GENOMIC DNA]</scope>
</reference>
<organism evidence="2 3">
    <name type="scientific">Candidatus Yanofskybacteria bacterium RIFCSPHIGHO2_02_FULL_38_22b</name>
    <dbReference type="NCBI Taxonomy" id="1802673"/>
    <lineage>
        <taxon>Bacteria</taxon>
        <taxon>Candidatus Yanofskyibacteriota</taxon>
    </lineage>
</organism>
<dbReference type="EMBL" id="MGJN01000011">
    <property type="protein sequence ID" value="OGN06979.1"/>
    <property type="molecule type" value="Genomic_DNA"/>
</dbReference>
<evidence type="ECO:0000313" key="2">
    <source>
        <dbReference type="EMBL" id="OGN06979.1"/>
    </source>
</evidence>